<feature type="domain" description="3-hydroxyacyl-CoA dehydrogenase NAD binding" evidence="10">
    <location>
        <begin position="6"/>
        <end position="215"/>
    </location>
</feature>
<evidence type="ECO:0000259" key="9">
    <source>
        <dbReference type="Pfam" id="PF00725"/>
    </source>
</evidence>
<dbReference type="GO" id="GO:0006635">
    <property type="term" value="P:fatty acid beta-oxidation"/>
    <property type="evidence" value="ECO:0007669"/>
    <property type="project" value="TreeGrafter"/>
</dbReference>
<dbReference type="STRING" id="873448.STRPO_1079"/>
<dbReference type="GO" id="GO:0008691">
    <property type="term" value="F:3-hydroxybutyryl-CoA dehydrogenase activity"/>
    <property type="evidence" value="ECO:0007669"/>
    <property type="project" value="UniProtKB-EC"/>
</dbReference>
<dbReference type="AlphaFoldDB" id="A0A4U9XNK5"/>
<dbReference type="SUPFAM" id="SSF48179">
    <property type="entry name" value="6-phosphogluconate dehydrogenase C-terminal domain-like"/>
    <property type="match status" value="1"/>
</dbReference>
<dbReference type="Pfam" id="PF00725">
    <property type="entry name" value="3HCDH"/>
    <property type="match status" value="1"/>
</dbReference>
<gene>
    <name evidence="11" type="primary">paaH</name>
    <name evidence="11" type="ORF">NCTC5385_00409</name>
</gene>
<feature type="domain" description="3-hydroxyacyl-CoA dehydrogenase C-terminal" evidence="9">
    <location>
        <begin position="220"/>
        <end position="320"/>
    </location>
</feature>
<dbReference type="Gene3D" id="1.10.1040.10">
    <property type="entry name" value="N-(1-d-carboxylethyl)-l-norvaline Dehydrogenase, domain 2"/>
    <property type="match status" value="1"/>
</dbReference>
<protein>
    <submittedName>
        <fullName evidence="11">3-hydroxybutyryl-CoA dehydrogenase</fullName>
        <ecNumber evidence="11">1.1.1.157</ecNumber>
    </submittedName>
</protein>
<dbReference type="InterPro" id="IPR022694">
    <property type="entry name" value="3-OHacyl-CoA_DH"/>
</dbReference>
<organism evidence="11 12">
    <name type="scientific">Streptococcus pseudoporcinus</name>
    <dbReference type="NCBI Taxonomy" id="361101"/>
    <lineage>
        <taxon>Bacteria</taxon>
        <taxon>Bacillati</taxon>
        <taxon>Bacillota</taxon>
        <taxon>Bacilli</taxon>
        <taxon>Lactobacillales</taxon>
        <taxon>Streptococcaceae</taxon>
        <taxon>Streptococcus</taxon>
    </lineage>
</organism>
<comment type="pathway">
    <text evidence="1">Lipid metabolism; fatty acid beta-oxidation.</text>
</comment>
<comment type="catalytic activity">
    <reaction evidence="7">
        <text>a (3S)-3-hydroxyacyl-CoA + NAD(+) = a 3-oxoacyl-CoA + NADH + H(+)</text>
        <dbReference type="Rhea" id="RHEA:22432"/>
        <dbReference type="ChEBI" id="CHEBI:15378"/>
        <dbReference type="ChEBI" id="CHEBI:57318"/>
        <dbReference type="ChEBI" id="CHEBI:57540"/>
        <dbReference type="ChEBI" id="CHEBI:57945"/>
        <dbReference type="ChEBI" id="CHEBI:90726"/>
        <dbReference type="EC" id="1.1.1.35"/>
    </reaction>
</comment>
<evidence type="ECO:0000256" key="2">
    <source>
        <dbReference type="ARBA" id="ARBA00005086"/>
    </source>
</evidence>
<dbReference type="InterPro" id="IPR008927">
    <property type="entry name" value="6-PGluconate_DH-like_C_sf"/>
</dbReference>
<evidence type="ECO:0000313" key="12">
    <source>
        <dbReference type="Proteomes" id="UP000304914"/>
    </source>
</evidence>
<evidence type="ECO:0000256" key="8">
    <source>
        <dbReference type="PIRSR" id="PIRSR000105-1"/>
    </source>
</evidence>
<dbReference type="PIRSF" id="PIRSF000105">
    <property type="entry name" value="HCDH"/>
    <property type="match status" value="1"/>
</dbReference>
<dbReference type="InterPro" id="IPR036291">
    <property type="entry name" value="NAD(P)-bd_dom_sf"/>
</dbReference>
<accession>A0A4U9XNK5</accession>
<dbReference type="EMBL" id="LR594035">
    <property type="protein sequence ID" value="VTS14666.1"/>
    <property type="molecule type" value="Genomic_DNA"/>
</dbReference>
<keyword evidence="3" id="KW-0276">Fatty acid metabolism</keyword>
<comment type="pathway">
    <text evidence="2">Lipid metabolism; butanoate metabolism.</text>
</comment>
<evidence type="ECO:0000256" key="3">
    <source>
        <dbReference type="ARBA" id="ARBA00022832"/>
    </source>
</evidence>
<keyword evidence="4 11" id="KW-0560">Oxidoreductase</keyword>
<dbReference type="InterPro" id="IPR052242">
    <property type="entry name" value="Mito_3-hydroxyacyl-CoA_DH"/>
</dbReference>
<dbReference type="Proteomes" id="UP000304914">
    <property type="component" value="Chromosome"/>
</dbReference>
<reference evidence="11 12" key="1">
    <citation type="submission" date="2019-05" db="EMBL/GenBank/DDBJ databases">
        <authorList>
            <consortium name="Pathogen Informatics"/>
        </authorList>
    </citation>
    <scope>NUCLEOTIDE SEQUENCE [LARGE SCALE GENOMIC DNA]</scope>
    <source>
        <strain evidence="11 12">NCTC5385</strain>
    </source>
</reference>
<dbReference type="InterPro" id="IPR006108">
    <property type="entry name" value="3HC_DH_C"/>
</dbReference>
<keyword evidence="6" id="KW-0443">Lipid metabolism</keyword>
<dbReference type="RefSeq" id="WP_138068037.1">
    <property type="nucleotide sequence ID" value="NZ_LR594035.1"/>
</dbReference>
<evidence type="ECO:0000313" key="11">
    <source>
        <dbReference type="EMBL" id="VTS14666.1"/>
    </source>
</evidence>
<evidence type="ECO:0000256" key="6">
    <source>
        <dbReference type="ARBA" id="ARBA00023098"/>
    </source>
</evidence>
<evidence type="ECO:0000256" key="7">
    <source>
        <dbReference type="ARBA" id="ARBA00049556"/>
    </source>
</evidence>
<name>A0A4U9XNK5_9STRE</name>
<evidence type="ECO:0000256" key="4">
    <source>
        <dbReference type="ARBA" id="ARBA00023002"/>
    </source>
</evidence>
<dbReference type="PANTHER" id="PTHR43561:SF3">
    <property type="entry name" value="HYDROXYACYL-COENZYME A DEHYDROGENASE, MITOCHONDRIAL"/>
    <property type="match status" value="1"/>
</dbReference>
<dbReference type="PANTHER" id="PTHR43561">
    <property type="match status" value="1"/>
</dbReference>
<feature type="site" description="Important for catalytic activity" evidence="8">
    <location>
        <position position="173"/>
    </location>
</feature>
<evidence type="ECO:0000259" key="10">
    <source>
        <dbReference type="Pfam" id="PF02737"/>
    </source>
</evidence>
<dbReference type="GO" id="GO:0003857">
    <property type="term" value="F:(3S)-3-hydroxyacyl-CoA dehydrogenase (NAD+) activity"/>
    <property type="evidence" value="ECO:0007669"/>
    <property type="project" value="UniProtKB-EC"/>
</dbReference>
<dbReference type="GO" id="GO:0070403">
    <property type="term" value="F:NAD+ binding"/>
    <property type="evidence" value="ECO:0007669"/>
    <property type="project" value="InterPro"/>
</dbReference>
<evidence type="ECO:0000256" key="5">
    <source>
        <dbReference type="ARBA" id="ARBA00023027"/>
    </source>
</evidence>
<dbReference type="SUPFAM" id="SSF51735">
    <property type="entry name" value="NAD(P)-binding Rossmann-fold domains"/>
    <property type="match status" value="1"/>
</dbReference>
<dbReference type="NCBIfam" id="NF006143">
    <property type="entry name" value="PRK08293.1"/>
    <property type="match status" value="1"/>
</dbReference>
<dbReference type="Gene3D" id="3.40.50.720">
    <property type="entry name" value="NAD(P)-binding Rossmann-like Domain"/>
    <property type="match status" value="1"/>
</dbReference>
<proteinExistence type="predicted"/>
<evidence type="ECO:0000256" key="1">
    <source>
        <dbReference type="ARBA" id="ARBA00005005"/>
    </source>
</evidence>
<dbReference type="InterPro" id="IPR013328">
    <property type="entry name" value="6PGD_dom2"/>
</dbReference>
<dbReference type="InterPro" id="IPR006176">
    <property type="entry name" value="3-OHacyl-CoA_DH_NAD-bd"/>
</dbReference>
<dbReference type="EC" id="1.1.1.157" evidence="11"/>
<dbReference type="Pfam" id="PF02737">
    <property type="entry name" value="3HCDH_N"/>
    <property type="match status" value="1"/>
</dbReference>
<sequence length="320" mass="35784">MTIKRVTVAGSGVLGSQIAFQTAYKGFDVTIYDIDEQAIEHGKSKIKHLASLYKDEILVAKNNYSEKVQTLSYNKNLLPKLDNVFLEKVNQSLELVKELPLKIHFSTDLAKAVKEADLVIEAVPEQVGIKKDFYQKLSHLAPKETIFATNSSTLLPSEFAQATGRPEQFIALHFANNIWQNNIVEIMGHDHTSSETHQTVLDFAQQIGMVPLELKHEQPGYVLNSILVPFLESALTLYYKKVADSKTIDQAWKLGTGAPYGPLEILDIIGIETAYNILKNYADTTENPDSLHAHLAKMLKEEFIDKGYLGKVAGHGFYSY</sequence>
<keyword evidence="5" id="KW-0520">NAD</keyword>